<dbReference type="InterPro" id="IPR003798">
    <property type="entry name" value="DNA_recombination_RmuC"/>
</dbReference>
<dbReference type="PANTHER" id="PTHR30563">
    <property type="entry name" value="DNA RECOMBINATION PROTEIN RMUC"/>
    <property type="match status" value="1"/>
</dbReference>
<protein>
    <recommendedName>
        <fullName evidence="8">DNA recombination protein RmuC</fullName>
    </recommendedName>
</protein>
<dbReference type="GO" id="GO:0006310">
    <property type="term" value="P:DNA recombination"/>
    <property type="evidence" value="ECO:0007669"/>
    <property type="project" value="UniProtKB-KW"/>
</dbReference>
<comment type="function">
    <text evidence="1">Involved in DNA recombination.</text>
</comment>
<dbReference type="EMBL" id="MHIL01000005">
    <property type="protein sequence ID" value="OGY52344.1"/>
    <property type="molecule type" value="Genomic_DNA"/>
</dbReference>
<comment type="caution">
    <text evidence="6">The sequence shown here is derived from an EMBL/GenBank/DDBJ whole genome shotgun (WGS) entry which is preliminary data.</text>
</comment>
<evidence type="ECO:0000256" key="4">
    <source>
        <dbReference type="ARBA" id="ARBA00023172"/>
    </source>
</evidence>
<dbReference type="Proteomes" id="UP000177310">
    <property type="component" value="Unassembled WGS sequence"/>
</dbReference>
<organism evidence="6 7">
    <name type="scientific">Candidatus Buchananbacteria bacterium RIFCSPHIGHO2_02_FULL_56_16</name>
    <dbReference type="NCBI Taxonomy" id="1797542"/>
    <lineage>
        <taxon>Bacteria</taxon>
        <taxon>Candidatus Buchananiibacteriota</taxon>
    </lineage>
</organism>
<gene>
    <name evidence="6" type="ORF">A3J59_03480</name>
</gene>
<keyword evidence="3" id="KW-0175">Coiled coil</keyword>
<evidence type="ECO:0000313" key="6">
    <source>
        <dbReference type="EMBL" id="OGY52344.1"/>
    </source>
</evidence>
<name>A0A1G1YJ95_9BACT</name>
<evidence type="ECO:0000256" key="5">
    <source>
        <dbReference type="SAM" id="Phobius"/>
    </source>
</evidence>
<keyword evidence="4" id="KW-0233">DNA recombination</keyword>
<feature type="transmembrane region" description="Helical" evidence="5">
    <location>
        <begin position="6"/>
        <end position="24"/>
    </location>
</feature>
<keyword evidence="5" id="KW-0812">Transmembrane</keyword>
<dbReference type="Pfam" id="PF02646">
    <property type="entry name" value="RmuC"/>
    <property type="match status" value="1"/>
</dbReference>
<evidence type="ECO:0008006" key="8">
    <source>
        <dbReference type="Google" id="ProtNLM"/>
    </source>
</evidence>
<evidence type="ECO:0000256" key="1">
    <source>
        <dbReference type="ARBA" id="ARBA00003416"/>
    </source>
</evidence>
<evidence type="ECO:0000256" key="3">
    <source>
        <dbReference type="ARBA" id="ARBA00023054"/>
    </source>
</evidence>
<sequence>MDYSYMIMIGVLTLGFGGVIFWLNKKMQELHEQRQGDQSLLMLQNQIAEITKTLDTKLGESTRAIQQQFGQNLDIVKNVATELVSLKETNKQVLGVSDQIQKLERVLTSQKQRGNLGEAGLQLVMENILPPNAFKMQYRFDDGDIVDAVIFTKDGLIPIDAKFSFENYSRIIDEPDANRRAVLENDFKNDLKKRIDETSKYIKPSSGTLNFAFMFVPAEAIYYDLLVNEVGQVKVNTRNLIDYAFKERRVIIVSPTTLAAYLHTVLHGLHALKLEKQTEEIIKRVELLQRHLSAYDSYTKRLGNNLVTVINTYNDSQRELKKIDKDVVKIADSEPAIEPLQIDRPKNE</sequence>
<comment type="similarity">
    <text evidence="2">Belongs to the RmuC family.</text>
</comment>
<evidence type="ECO:0000256" key="2">
    <source>
        <dbReference type="ARBA" id="ARBA00009840"/>
    </source>
</evidence>
<proteinExistence type="inferred from homology"/>
<dbReference type="STRING" id="1797542.A3J59_03480"/>
<keyword evidence="5" id="KW-0472">Membrane</keyword>
<keyword evidence="5" id="KW-1133">Transmembrane helix</keyword>
<evidence type="ECO:0000313" key="7">
    <source>
        <dbReference type="Proteomes" id="UP000177310"/>
    </source>
</evidence>
<dbReference type="AlphaFoldDB" id="A0A1G1YJ95"/>
<accession>A0A1G1YJ95</accession>
<dbReference type="PANTHER" id="PTHR30563:SF0">
    <property type="entry name" value="DNA RECOMBINATION PROTEIN RMUC"/>
    <property type="match status" value="1"/>
</dbReference>
<reference evidence="6 7" key="1">
    <citation type="journal article" date="2016" name="Nat. Commun.">
        <title>Thousands of microbial genomes shed light on interconnected biogeochemical processes in an aquifer system.</title>
        <authorList>
            <person name="Anantharaman K."/>
            <person name="Brown C.T."/>
            <person name="Hug L.A."/>
            <person name="Sharon I."/>
            <person name="Castelle C.J."/>
            <person name="Probst A.J."/>
            <person name="Thomas B.C."/>
            <person name="Singh A."/>
            <person name="Wilkins M.J."/>
            <person name="Karaoz U."/>
            <person name="Brodie E.L."/>
            <person name="Williams K.H."/>
            <person name="Hubbard S.S."/>
            <person name="Banfield J.F."/>
        </authorList>
    </citation>
    <scope>NUCLEOTIDE SEQUENCE [LARGE SCALE GENOMIC DNA]</scope>
</reference>